<keyword evidence="1" id="KW-0472">Membrane</keyword>
<sequence>MRTGAVTRIARVASRMCCGILVGVAATVLVLELALRSLDGPQYVAVRQAEYEYFTWFIGAIFAATLIAVVTLVVQAYKTDRALLRPTLIALVLILVAVVVTVVVNGPINLEQQGWTAQDPPADWASLRDRWQIAHAVRTVALCAALGYLTVRPRRRR</sequence>
<dbReference type="Proteomes" id="UP000295060">
    <property type="component" value="Unassembled WGS sequence"/>
</dbReference>
<gene>
    <name evidence="2" type="ORF">EV137_7077</name>
</gene>
<comment type="caution">
    <text evidence="2">The sequence shown here is derived from an EMBL/GenBank/DDBJ whole genome shotgun (WGS) entry which is preliminary data.</text>
</comment>
<dbReference type="EMBL" id="SODU01000004">
    <property type="protein sequence ID" value="TDW84270.1"/>
    <property type="molecule type" value="Genomic_DNA"/>
</dbReference>
<keyword evidence="1" id="KW-1133">Transmembrane helix</keyword>
<feature type="transmembrane region" description="Helical" evidence="1">
    <location>
        <begin position="130"/>
        <end position="151"/>
    </location>
</feature>
<feature type="transmembrane region" description="Helical" evidence="1">
    <location>
        <begin position="12"/>
        <end position="34"/>
    </location>
</feature>
<feature type="transmembrane region" description="Helical" evidence="1">
    <location>
        <begin position="88"/>
        <end position="110"/>
    </location>
</feature>
<accession>A0ABY2F7B6</accession>
<organism evidence="2 3">
    <name type="scientific">Kribbella pratensis</name>
    <dbReference type="NCBI Taxonomy" id="2512112"/>
    <lineage>
        <taxon>Bacteria</taxon>
        <taxon>Bacillati</taxon>
        <taxon>Actinomycetota</taxon>
        <taxon>Actinomycetes</taxon>
        <taxon>Propionibacteriales</taxon>
        <taxon>Kribbellaceae</taxon>
        <taxon>Kribbella</taxon>
    </lineage>
</organism>
<evidence type="ECO:0000313" key="3">
    <source>
        <dbReference type="Proteomes" id="UP000295060"/>
    </source>
</evidence>
<proteinExistence type="predicted"/>
<keyword evidence="1" id="KW-0812">Transmembrane</keyword>
<reference evidence="2 3" key="1">
    <citation type="submission" date="2019-03" db="EMBL/GenBank/DDBJ databases">
        <title>Genomic Encyclopedia of Type Strains, Phase III (KMG-III): the genomes of soil and plant-associated and newly described type strains.</title>
        <authorList>
            <person name="Whitman W."/>
        </authorList>
    </citation>
    <scope>NUCLEOTIDE SEQUENCE [LARGE SCALE GENOMIC DNA]</scope>
    <source>
        <strain evidence="2 3">VKMAc-2574</strain>
    </source>
</reference>
<dbReference type="InterPro" id="IPR013901">
    <property type="entry name" value="Anthrone_oxy"/>
</dbReference>
<dbReference type="Pfam" id="PF08592">
    <property type="entry name" value="Anthrone_oxy"/>
    <property type="match status" value="1"/>
</dbReference>
<evidence type="ECO:0000313" key="2">
    <source>
        <dbReference type="EMBL" id="TDW84270.1"/>
    </source>
</evidence>
<feature type="transmembrane region" description="Helical" evidence="1">
    <location>
        <begin position="54"/>
        <end position="76"/>
    </location>
</feature>
<evidence type="ECO:0000256" key="1">
    <source>
        <dbReference type="SAM" id="Phobius"/>
    </source>
</evidence>
<protein>
    <submittedName>
        <fullName evidence="2">Uncharacterized protein DUF1772</fullName>
    </submittedName>
</protein>
<name>A0ABY2F7B6_9ACTN</name>
<keyword evidence="3" id="KW-1185">Reference proteome</keyword>